<keyword evidence="1" id="KW-0812">Transmembrane</keyword>
<keyword evidence="3" id="KW-1185">Reference proteome</keyword>
<organism evidence="2 3">
    <name type="scientific">Bacillus gaemokensis</name>
    <dbReference type="NCBI Taxonomy" id="574375"/>
    <lineage>
        <taxon>Bacteria</taxon>
        <taxon>Bacillati</taxon>
        <taxon>Bacillota</taxon>
        <taxon>Bacilli</taxon>
        <taxon>Bacillales</taxon>
        <taxon>Bacillaceae</taxon>
        <taxon>Bacillus</taxon>
        <taxon>Bacillus cereus group</taxon>
    </lineage>
</organism>
<keyword evidence="1" id="KW-0472">Membrane</keyword>
<dbReference type="EMBL" id="JOTM01000006">
    <property type="protein sequence ID" value="KEK24549.1"/>
    <property type="molecule type" value="Genomic_DNA"/>
</dbReference>
<dbReference type="STRING" id="574375.AZF08_05260"/>
<dbReference type="Proteomes" id="UP000027778">
    <property type="component" value="Unassembled WGS sequence"/>
</dbReference>
<accession>A0A073KBA8</accession>
<sequence>MQNEDGSLLEVIGIMLRSKEAVLFSSISLVIFLVVTYLYNSKFPNHEYPEFFGILKCIAPVV</sequence>
<evidence type="ECO:0000313" key="3">
    <source>
        <dbReference type="Proteomes" id="UP000027778"/>
    </source>
</evidence>
<protein>
    <submittedName>
        <fullName evidence="2">Lipase</fullName>
    </submittedName>
</protein>
<evidence type="ECO:0000313" key="2">
    <source>
        <dbReference type="EMBL" id="KEK24549.1"/>
    </source>
</evidence>
<feature type="transmembrane region" description="Helical" evidence="1">
    <location>
        <begin position="21"/>
        <end position="39"/>
    </location>
</feature>
<dbReference type="RefSeq" id="WP_033674316.1">
    <property type="nucleotide sequence ID" value="NZ_JOTM01000006.1"/>
</dbReference>
<name>A0A073KBA8_9BACI</name>
<reference evidence="2 3" key="1">
    <citation type="submission" date="2014-06" db="EMBL/GenBank/DDBJ databases">
        <title>Draft genome sequence of Bacillus gaemokensis JCM 15801 (MCCC 1A00707).</title>
        <authorList>
            <person name="Lai Q."/>
            <person name="Liu Y."/>
            <person name="Shao Z."/>
        </authorList>
    </citation>
    <scope>NUCLEOTIDE SEQUENCE [LARGE SCALE GENOMIC DNA]</scope>
    <source>
        <strain evidence="2 3">JCM 15801</strain>
    </source>
</reference>
<dbReference type="OrthoDB" id="2910063at2"/>
<gene>
    <name evidence="2" type="ORF">BAGA_25725</name>
</gene>
<proteinExistence type="predicted"/>
<comment type="caution">
    <text evidence="2">The sequence shown here is derived from an EMBL/GenBank/DDBJ whole genome shotgun (WGS) entry which is preliminary data.</text>
</comment>
<keyword evidence="1" id="KW-1133">Transmembrane helix</keyword>
<dbReference type="AlphaFoldDB" id="A0A073KBA8"/>
<evidence type="ECO:0000256" key="1">
    <source>
        <dbReference type="SAM" id="Phobius"/>
    </source>
</evidence>